<dbReference type="AlphaFoldDB" id="A0A1S0UK58"/>
<evidence type="ECO:0000259" key="8">
    <source>
        <dbReference type="Pfam" id="PF20520"/>
    </source>
</evidence>
<dbReference type="GO" id="GO:0001671">
    <property type="term" value="F:ATPase activator activity"/>
    <property type="evidence" value="ECO:0007669"/>
    <property type="project" value="TreeGrafter"/>
</dbReference>
<accession>A0A1S0UK58</accession>
<evidence type="ECO:0000256" key="1">
    <source>
        <dbReference type="ARBA" id="ARBA00004167"/>
    </source>
</evidence>
<dbReference type="InParanoid" id="A0A1S0UK58"/>
<feature type="transmembrane region" description="Helical" evidence="7">
    <location>
        <begin position="377"/>
        <end position="397"/>
    </location>
</feature>
<dbReference type="RefSeq" id="XP_020306053.1">
    <property type="nucleotide sequence ID" value="XM_020450296.1"/>
</dbReference>
<feature type="region of interest" description="Disordered" evidence="6">
    <location>
        <begin position="153"/>
        <end position="185"/>
    </location>
</feature>
<evidence type="ECO:0000256" key="6">
    <source>
        <dbReference type="SAM" id="MobiDB-lite"/>
    </source>
</evidence>
<dbReference type="OrthoDB" id="9985059at2759"/>
<organism evidence="9">
    <name type="scientific">Loa loa</name>
    <name type="common">Eye worm</name>
    <name type="synonym">Filaria loa</name>
    <dbReference type="NCBI Taxonomy" id="7209"/>
    <lineage>
        <taxon>Eukaryota</taxon>
        <taxon>Metazoa</taxon>
        <taxon>Ecdysozoa</taxon>
        <taxon>Nematoda</taxon>
        <taxon>Chromadorea</taxon>
        <taxon>Rhabditida</taxon>
        <taxon>Spirurina</taxon>
        <taxon>Spiruromorpha</taxon>
        <taxon>Filarioidea</taxon>
        <taxon>Onchocercidae</taxon>
        <taxon>Loa</taxon>
    </lineage>
</organism>
<evidence type="ECO:0000256" key="2">
    <source>
        <dbReference type="ARBA" id="ARBA00009037"/>
    </source>
</evidence>
<feature type="compositionally biased region" description="Polar residues" evidence="6">
    <location>
        <begin position="160"/>
        <end position="170"/>
    </location>
</feature>
<dbReference type="GeneID" id="9950156"/>
<dbReference type="PANTHER" id="PTHR12471:SF7">
    <property type="entry name" value="V-TYPE PROTON ATPASE SUBUNIT S1"/>
    <property type="match status" value="1"/>
</dbReference>
<gene>
    <name evidence="9" type="ORF">LOAG_17634</name>
</gene>
<dbReference type="CTD" id="9950156"/>
<evidence type="ECO:0000313" key="9">
    <source>
        <dbReference type="EMBL" id="EJD75174.1"/>
    </source>
</evidence>
<dbReference type="OMA" id="YVMLQSV"/>
<dbReference type="EMBL" id="JH712170">
    <property type="protein sequence ID" value="EJD75174.1"/>
    <property type="molecule type" value="Genomic_DNA"/>
</dbReference>
<dbReference type="Pfam" id="PF20520">
    <property type="entry name" value="Ac45-VOA1_TM"/>
    <property type="match status" value="1"/>
</dbReference>
<sequence>MWQLSMTLFAAWFHYCITYDTVILSTLKLKKMTVEDLVASSKVLAVGVKNFSLPKFGIYSQAYSAGNSDSPFASLMRIFPNQKALPMENPLVVISSDDDANRSTTDIVYTRKDLHDLLASDENFKGYQTVIISSEDAFEEGLVRRKRVSSNVNFDDEPSSHVSKATQRSSASDRHDMPVVLPPPNPSQKTTCLLYMEAFDIVIPNSRYLTVDSEGKNKYSSEPDHYKCNINRQGGASFIIDVEVEEDIQDAKKEFSLKSGTAITFQLDFVRSRNGYWYLDGTTLKNSFKITAVGSEQGLTVSNGTATNRVDVGAVFNRNFACYQTDAAVFNVSGDTNPTHVGIVLRNFEVTLGVAGNKTKFGYHTSDCVGTFSAGTWMGIIVSVVFLSILLFGYLMVQSIHTMDRFDDLKQKQIIINFKD</sequence>
<dbReference type="GO" id="GO:0033176">
    <property type="term" value="C:proton-transporting V-type ATPase complex"/>
    <property type="evidence" value="ECO:0007669"/>
    <property type="project" value="TreeGrafter"/>
</dbReference>
<keyword evidence="4 7" id="KW-1133">Transmembrane helix</keyword>
<evidence type="ECO:0000256" key="4">
    <source>
        <dbReference type="ARBA" id="ARBA00022989"/>
    </source>
</evidence>
<comment type="subcellular location">
    <subcellularLocation>
        <location evidence="1">Membrane</location>
        <topology evidence="1">Single-pass membrane protein</topology>
    </subcellularLocation>
</comment>
<keyword evidence="5 7" id="KW-0472">Membrane</keyword>
<dbReference type="FunCoup" id="A0A1S0UK58">
    <property type="interactions" value="162"/>
</dbReference>
<dbReference type="PANTHER" id="PTHR12471">
    <property type="entry name" value="VACUOLAR ATP SYNTHASE SUBUNIT S1"/>
    <property type="match status" value="1"/>
</dbReference>
<dbReference type="KEGG" id="loa:LOAG_17634"/>
<dbReference type="GO" id="GO:0030641">
    <property type="term" value="P:regulation of cellular pH"/>
    <property type="evidence" value="ECO:0007669"/>
    <property type="project" value="TreeGrafter"/>
</dbReference>
<feature type="domain" description="V-type proton ATPase subunit S1/VOA1 transmembrane" evidence="8">
    <location>
        <begin position="370"/>
        <end position="408"/>
    </location>
</feature>
<evidence type="ECO:0000256" key="3">
    <source>
        <dbReference type="ARBA" id="ARBA00022692"/>
    </source>
</evidence>
<comment type="similarity">
    <text evidence="2">Belongs to the vacuolar ATPase subunit S1 family.</text>
</comment>
<proteinExistence type="inferred from homology"/>
<protein>
    <recommendedName>
        <fullName evidence="8">V-type proton ATPase subunit S1/VOA1 transmembrane domain-containing protein</fullName>
    </recommendedName>
</protein>
<dbReference type="InterPro" id="IPR046756">
    <property type="entry name" value="VAS1/VOA1_TM"/>
</dbReference>
<keyword evidence="3 7" id="KW-0812">Transmembrane</keyword>
<name>A0A1S0UK58_LOALO</name>
<evidence type="ECO:0000256" key="5">
    <source>
        <dbReference type="ARBA" id="ARBA00023136"/>
    </source>
</evidence>
<dbReference type="InterPro" id="IPR008388">
    <property type="entry name" value="Ac45_acc_su"/>
</dbReference>
<evidence type="ECO:0000256" key="7">
    <source>
        <dbReference type="SAM" id="Phobius"/>
    </source>
</evidence>
<reference evidence="9" key="1">
    <citation type="submission" date="2012-04" db="EMBL/GenBank/DDBJ databases">
        <title>The Genome Sequence of Loa loa.</title>
        <authorList>
            <consortium name="The Broad Institute Genome Sequencing Platform"/>
            <consortium name="Broad Institute Genome Sequencing Center for Infectious Disease"/>
            <person name="Nutman T.B."/>
            <person name="Fink D.L."/>
            <person name="Russ C."/>
            <person name="Young S."/>
            <person name="Zeng Q."/>
            <person name="Gargeya S."/>
            <person name="Alvarado L."/>
            <person name="Berlin A."/>
            <person name="Chapman S.B."/>
            <person name="Chen Z."/>
            <person name="Freedman E."/>
            <person name="Gellesch M."/>
            <person name="Goldberg J."/>
            <person name="Griggs A."/>
            <person name="Gujja S."/>
            <person name="Heilman E.R."/>
            <person name="Heiman D."/>
            <person name="Howarth C."/>
            <person name="Mehta T."/>
            <person name="Neiman D."/>
            <person name="Pearson M."/>
            <person name="Roberts A."/>
            <person name="Saif S."/>
            <person name="Shea T."/>
            <person name="Shenoy N."/>
            <person name="Sisk P."/>
            <person name="Stolte C."/>
            <person name="Sykes S."/>
            <person name="White J."/>
            <person name="Yandava C."/>
            <person name="Haas B."/>
            <person name="Henn M.R."/>
            <person name="Nusbaum C."/>
            <person name="Birren B."/>
        </authorList>
    </citation>
    <scope>NUCLEOTIDE SEQUENCE [LARGE SCALE GENOMIC DNA]</scope>
</reference>